<comment type="caution">
    <text evidence="11">The sequence shown here is derived from an EMBL/GenBank/DDBJ whole genome shotgun (WGS) entry which is preliminary data.</text>
</comment>
<keyword evidence="6 11" id="KW-0560">Oxidoreductase</keyword>
<keyword evidence="7" id="KW-1015">Disulfide bond</keyword>
<dbReference type="InterPro" id="IPR012999">
    <property type="entry name" value="Pyr_OxRdtase_I_AS"/>
</dbReference>
<gene>
    <name evidence="11" type="primary">merA_1</name>
    <name evidence="11" type="ORF">GALL_106080</name>
</gene>
<evidence type="ECO:0000256" key="4">
    <source>
        <dbReference type="ARBA" id="ARBA00022827"/>
    </source>
</evidence>
<evidence type="ECO:0000259" key="10">
    <source>
        <dbReference type="Pfam" id="PF07992"/>
    </source>
</evidence>
<evidence type="ECO:0000259" key="9">
    <source>
        <dbReference type="Pfam" id="PF02852"/>
    </source>
</evidence>
<dbReference type="PROSITE" id="PS00076">
    <property type="entry name" value="PYRIDINE_REDOX_1"/>
    <property type="match status" value="1"/>
</dbReference>
<proteinExistence type="inferred from homology"/>
<evidence type="ECO:0000256" key="6">
    <source>
        <dbReference type="ARBA" id="ARBA00023002"/>
    </source>
</evidence>
<name>A0A1J5STJ9_9ZZZZ</name>
<dbReference type="Gene3D" id="3.50.50.60">
    <property type="entry name" value="FAD/NAD(P)-binding domain"/>
    <property type="match status" value="2"/>
</dbReference>
<dbReference type="GO" id="GO:0016668">
    <property type="term" value="F:oxidoreductase activity, acting on a sulfur group of donors, NAD(P) as acceptor"/>
    <property type="evidence" value="ECO:0007669"/>
    <property type="project" value="InterPro"/>
</dbReference>
<dbReference type="Pfam" id="PF07992">
    <property type="entry name" value="Pyr_redox_2"/>
    <property type="match status" value="1"/>
</dbReference>
<evidence type="ECO:0000256" key="2">
    <source>
        <dbReference type="ARBA" id="ARBA00007532"/>
    </source>
</evidence>
<dbReference type="InterPro" id="IPR016156">
    <property type="entry name" value="FAD/NAD-linked_Rdtase_dimer_sf"/>
</dbReference>
<dbReference type="InterPro" id="IPR036188">
    <property type="entry name" value="FAD/NAD-bd_sf"/>
</dbReference>
<dbReference type="GO" id="GO:0016152">
    <property type="term" value="F:mercury (II) reductase (NADP+) activity"/>
    <property type="evidence" value="ECO:0007669"/>
    <property type="project" value="UniProtKB-EC"/>
</dbReference>
<dbReference type="SUPFAM" id="SSF51905">
    <property type="entry name" value="FAD/NAD(P)-binding domain"/>
    <property type="match status" value="1"/>
</dbReference>
<dbReference type="SUPFAM" id="SSF55424">
    <property type="entry name" value="FAD/NAD-linked reductases, dimerisation (C-terminal) domain"/>
    <property type="match status" value="1"/>
</dbReference>
<sequence length="462" mass="50949">MKTYDFVVLGGGSAGFNGARVARSLGKRVAIIDGARKLGGLCILRGCMPSKTLLWSTEVLHLAQKADRFGLRIPIAEVDMRALHRRKLRVIGEFADYREQAMESGKYDLYRSNARFVSPNRVELTDGTRIEGRHFLIATGSRVSEPPIPGLADTPYWTSDEVLELDRVPLSVIVLGGGIVACELAQFLRRIGAKVIQIQRSPHILRDYSCDAADVVQAAFRDEGIELFTHTQIRKVSGDRSGVSVEFEDVTTGRIIRRRAAHLLNALGREPAVRSLELEAAGVRTDASGRIATNRWQQTSQPHIYAGGDVCGPMEVVHLAVQQGELAARHAFGVKKIKPVDYDLAMTVVFTDPPVASIGPGEQELIRRKVPFLKASYPFNDHGKSILMDANYGYVRVLADPRKGRILGAEIVGAQAGEMIHCFSVAMSMKATVRDMLRAPWYHPTLSEILTYPLEEIADQLP</sequence>
<dbReference type="EC" id="1.16.1.1" evidence="11"/>
<reference evidence="11" key="1">
    <citation type="submission" date="2016-10" db="EMBL/GenBank/DDBJ databases">
        <title>Sequence of Gallionella enrichment culture.</title>
        <authorList>
            <person name="Poehlein A."/>
            <person name="Muehling M."/>
            <person name="Daniel R."/>
        </authorList>
    </citation>
    <scope>NUCLEOTIDE SEQUENCE</scope>
</reference>
<feature type="domain" description="Pyridine nucleotide-disulphide oxidoreductase dimerisation" evidence="9">
    <location>
        <begin position="347"/>
        <end position="450"/>
    </location>
</feature>
<evidence type="ECO:0000256" key="5">
    <source>
        <dbReference type="ARBA" id="ARBA00022857"/>
    </source>
</evidence>
<evidence type="ECO:0000256" key="1">
    <source>
        <dbReference type="ARBA" id="ARBA00001974"/>
    </source>
</evidence>
<keyword evidence="4" id="KW-0274">FAD</keyword>
<dbReference type="Gene3D" id="3.30.390.30">
    <property type="match status" value="1"/>
</dbReference>
<dbReference type="PANTHER" id="PTHR43014">
    <property type="entry name" value="MERCURIC REDUCTASE"/>
    <property type="match status" value="1"/>
</dbReference>
<dbReference type="EMBL" id="MLJW01000038">
    <property type="protein sequence ID" value="OIR07352.1"/>
    <property type="molecule type" value="Genomic_DNA"/>
</dbReference>
<dbReference type="PIRSF" id="PIRSF000350">
    <property type="entry name" value="Mercury_reductase_MerA"/>
    <property type="match status" value="1"/>
</dbReference>
<protein>
    <submittedName>
        <fullName evidence="11">Mercuric reductase</fullName>
        <ecNumber evidence="11">1.16.1.1</ecNumber>
    </submittedName>
</protein>
<keyword evidence="8" id="KW-0676">Redox-active center</keyword>
<dbReference type="InterPro" id="IPR023753">
    <property type="entry name" value="FAD/NAD-binding_dom"/>
</dbReference>
<feature type="domain" description="FAD/NAD(P)-binding" evidence="10">
    <location>
        <begin position="4"/>
        <end position="324"/>
    </location>
</feature>
<evidence type="ECO:0000313" key="11">
    <source>
        <dbReference type="EMBL" id="OIR07352.1"/>
    </source>
</evidence>
<evidence type="ECO:0000256" key="3">
    <source>
        <dbReference type="ARBA" id="ARBA00022630"/>
    </source>
</evidence>
<dbReference type="InterPro" id="IPR001100">
    <property type="entry name" value="Pyr_nuc-diS_OxRdtase"/>
</dbReference>
<comment type="cofactor">
    <cofactor evidence="1">
        <name>FAD</name>
        <dbReference type="ChEBI" id="CHEBI:57692"/>
    </cofactor>
</comment>
<dbReference type="PRINTS" id="PR00368">
    <property type="entry name" value="FADPNR"/>
</dbReference>
<comment type="similarity">
    <text evidence="2">Belongs to the class-I pyridine nucleotide-disulfide oxidoreductase family.</text>
</comment>
<dbReference type="PRINTS" id="PR00411">
    <property type="entry name" value="PNDRDTASEI"/>
</dbReference>
<keyword evidence="5" id="KW-0521">NADP</keyword>
<evidence type="ECO:0000256" key="8">
    <source>
        <dbReference type="ARBA" id="ARBA00023284"/>
    </source>
</evidence>
<organism evidence="11">
    <name type="scientific">mine drainage metagenome</name>
    <dbReference type="NCBI Taxonomy" id="410659"/>
    <lineage>
        <taxon>unclassified sequences</taxon>
        <taxon>metagenomes</taxon>
        <taxon>ecological metagenomes</taxon>
    </lineage>
</organism>
<dbReference type="Pfam" id="PF02852">
    <property type="entry name" value="Pyr_redox_dim"/>
    <property type="match status" value="1"/>
</dbReference>
<keyword evidence="3" id="KW-0285">Flavoprotein</keyword>
<evidence type="ECO:0000256" key="7">
    <source>
        <dbReference type="ARBA" id="ARBA00023157"/>
    </source>
</evidence>
<accession>A0A1J5STJ9</accession>
<dbReference type="PANTHER" id="PTHR43014:SF5">
    <property type="entry name" value="GLUTATHIONE REDUCTASE (NADPH)"/>
    <property type="match status" value="1"/>
</dbReference>
<dbReference type="AlphaFoldDB" id="A0A1J5STJ9"/>
<dbReference type="InterPro" id="IPR004099">
    <property type="entry name" value="Pyr_nucl-diS_OxRdtase_dimer"/>
</dbReference>